<evidence type="ECO:0000259" key="1">
    <source>
        <dbReference type="Pfam" id="PF12146"/>
    </source>
</evidence>
<dbReference type="AlphaFoldDB" id="A0A1T4WW41"/>
<dbReference type="EMBL" id="FUYH01000004">
    <property type="protein sequence ID" value="SKA81469.1"/>
    <property type="molecule type" value="Genomic_DNA"/>
</dbReference>
<dbReference type="InterPro" id="IPR051044">
    <property type="entry name" value="MAG_DAG_Lipase"/>
</dbReference>
<keyword evidence="2" id="KW-0378">Hydrolase</keyword>
<dbReference type="OrthoDB" id="9806902at2"/>
<dbReference type="Gene3D" id="3.40.50.1820">
    <property type="entry name" value="alpha/beta hydrolase"/>
    <property type="match status" value="1"/>
</dbReference>
<dbReference type="GO" id="GO:0016787">
    <property type="term" value="F:hydrolase activity"/>
    <property type="evidence" value="ECO:0007669"/>
    <property type="project" value="UniProtKB-KW"/>
</dbReference>
<dbReference type="PANTHER" id="PTHR11614">
    <property type="entry name" value="PHOSPHOLIPASE-RELATED"/>
    <property type="match status" value="1"/>
</dbReference>
<evidence type="ECO:0000313" key="2">
    <source>
        <dbReference type="EMBL" id="SKA81469.1"/>
    </source>
</evidence>
<evidence type="ECO:0000313" key="3">
    <source>
        <dbReference type="Proteomes" id="UP000190105"/>
    </source>
</evidence>
<protein>
    <submittedName>
        <fullName evidence="2">Lysophospholipase, alpha-beta hydrolase superfamily</fullName>
    </submittedName>
</protein>
<dbReference type="SUPFAM" id="SSF53474">
    <property type="entry name" value="alpha/beta-Hydrolases"/>
    <property type="match status" value="1"/>
</dbReference>
<organism evidence="2 3">
    <name type="scientific">Caloramator quimbayensis</name>
    <dbReference type="NCBI Taxonomy" id="1147123"/>
    <lineage>
        <taxon>Bacteria</taxon>
        <taxon>Bacillati</taxon>
        <taxon>Bacillota</taxon>
        <taxon>Clostridia</taxon>
        <taxon>Eubacteriales</taxon>
        <taxon>Clostridiaceae</taxon>
        <taxon>Caloramator</taxon>
    </lineage>
</organism>
<proteinExistence type="predicted"/>
<dbReference type="Proteomes" id="UP000190105">
    <property type="component" value="Unassembled WGS sequence"/>
</dbReference>
<name>A0A1T4WW41_9CLOT</name>
<sequence length="308" mass="35560">MIRGNFTFKDTAGENIYVYKWLPDDGTKVKAVVQIAHGLAEHAYRYENFAAYLTSKGFAVYANDHRGHGKTAATKENLGYAGEDGFNWMVKDLDELNEIIKRENPNLPVFLFGHSMGSLISQSYIEKYGHKLKGVILSGTMGKQGIMLDIGMLIAKNEVKRLGPKSPSLRLQKMSFGSYNNKFKPVKTECDWLSRDEKEVDKYIKDEFCGFPSTTSFYYDFFKALKEIHKRDSMSKIPKELPIYIMNGDMDPVGSNCKTVRWLINEYKNLGIKDVEYKFYKDGRHEMLNEINKDEVMEDIINWLYKHI</sequence>
<dbReference type="RefSeq" id="WP_078695698.1">
    <property type="nucleotide sequence ID" value="NZ_FUYH01000004.1"/>
</dbReference>
<gene>
    <name evidence="2" type="ORF">SAMN05443428_10464</name>
</gene>
<dbReference type="STRING" id="1147123.SAMN05443428_10464"/>
<feature type="domain" description="Serine aminopeptidase S33" evidence="1">
    <location>
        <begin position="28"/>
        <end position="291"/>
    </location>
</feature>
<accession>A0A1T4WW41</accession>
<keyword evidence="3" id="KW-1185">Reference proteome</keyword>
<dbReference type="InterPro" id="IPR029058">
    <property type="entry name" value="AB_hydrolase_fold"/>
</dbReference>
<reference evidence="3" key="1">
    <citation type="submission" date="2017-02" db="EMBL/GenBank/DDBJ databases">
        <authorList>
            <person name="Varghese N."/>
            <person name="Submissions S."/>
        </authorList>
    </citation>
    <scope>NUCLEOTIDE SEQUENCE [LARGE SCALE GENOMIC DNA]</scope>
    <source>
        <strain evidence="3">USBA 833</strain>
    </source>
</reference>
<dbReference type="Pfam" id="PF12146">
    <property type="entry name" value="Hydrolase_4"/>
    <property type="match status" value="1"/>
</dbReference>
<dbReference type="InterPro" id="IPR022742">
    <property type="entry name" value="Hydrolase_4"/>
</dbReference>